<feature type="domain" description="Fibronectin type-III" evidence="5">
    <location>
        <begin position="977"/>
        <end position="1075"/>
    </location>
</feature>
<proteinExistence type="predicted"/>
<dbReference type="FunFam" id="2.60.40.10:FF:000177">
    <property type="entry name" value="Sidekick cell adhesion molecule 2"/>
    <property type="match status" value="1"/>
</dbReference>
<feature type="region of interest" description="Disordered" evidence="2">
    <location>
        <begin position="1454"/>
        <end position="1507"/>
    </location>
</feature>
<protein>
    <recommendedName>
        <fullName evidence="8">Protein sidekick-2</fullName>
    </recommendedName>
</protein>
<dbReference type="EMBL" id="AKHW03004113">
    <property type="protein sequence ID" value="KYO30911.1"/>
    <property type="molecule type" value="Genomic_DNA"/>
</dbReference>
<evidence type="ECO:0000256" key="1">
    <source>
        <dbReference type="ARBA" id="ARBA00022737"/>
    </source>
</evidence>
<keyword evidence="3" id="KW-1133">Transmembrane helix</keyword>
<dbReference type="GO" id="GO:0007156">
    <property type="term" value="P:homophilic cell adhesion via plasma membrane adhesion molecules"/>
    <property type="evidence" value="ECO:0007669"/>
    <property type="project" value="TreeGrafter"/>
</dbReference>
<dbReference type="FunFam" id="2.60.40.10:FF:000261">
    <property type="entry name" value="Sidekick cell adhesion molecule 2"/>
    <property type="match status" value="1"/>
</dbReference>
<dbReference type="FunFam" id="2.60.40.10:FF:000253">
    <property type="entry name" value="Sidekick cell adhesion molecule 1"/>
    <property type="match status" value="1"/>
</dbReference>
<evidence type="ECO:0000259" key="5">
    <source>
        <dbReference type="PROSITE" id="PS50853"/>
    </source>
</evidence>
<evidence type="ECO:0008006" key="8">
    <source>
        <dbReference type="Google" id="ProtNLM"/>
    </source>
</evidence>
<feature type="domain" description="Fibronectin type-III" evidence="5">
    <location>
        <begin position="656"/>
        <end position="773"/>
    </location>
</feature>
<feature type="domain" description="Fibronectin type-III" evidence="5">
    <location>
        <begin position="554"/>
        <end position="651"/>
    </location>
</feature>
<dbReference type="InterPro" id="IPR029273">
    <property type="entry name" value="Cdc42_effect-like"/>
</dbReference>
<dbReference type="InterPro" id="IPR000095">
    <property type="entry name" value="CRIB_dom"/>
</dbReference>
<evidence type="ECO:0000313" key="7">
    <source>
        <dbReference type="Proteomes" id="UP000050525"/>
    </source>
</evidence>
<feature type="compositionally biased region" description="Acidic residues" evidence="2">
    <location>
        <begin position="1658"/>
        <end position="1668"/>
    </location>
</feature>
<dbReference type="CDD" id="cd00132">
    <property type="entry name" value="CRIB"/>
    <property type="match status" value="1"/>
</dbReference>
<feature type="region of interest" description="Disordered" evidence="2">
    <location>
        <begin position="1192"/>
        <end position="1220"/>
    </location>
</feature>
<evidence type="ECO:0000256" key="3">
    <source>
        <dbReference type="SAM" id="Phobius"/>
    </source>
</evidence>
<dbReference type="InterPro" id="IPR036116">
    <property type="entry name" value="FN3_sf"/>
</dbReference>
<dbReference type="SUPFAM" id="SSF49265">
    <property type="entry name" value="Fibronectin type III"/>
    <property type="match status" value="6"/>
</dbReference>
<evidence type="ECO:0000256" key="2">
    <source>
        <dbReference type="SAM" id="MobiDB-lite"/>
    </source>
</evidence>
<feature type="compositionally biased region" description="Low complexity" evidence="2">
    <location>
        <begin position="1463"/>
        <end position="1475"/>
    </location>
</feature>
<dbReference type="InterPro" id="IPR013783">
    <property type="entry name" value="Ig-like_fold"/>
</dbReference>
<keyword evidence="3" id="KW-0812">Transmembrane</keyword>
<dbReference type="FunFam" id="2.60.40.10:FF:000301">
    <property type="entry name" value="Sidekick cell adhesion molecule 2"/>
    <property type="match status" value="1"/>
</dbReference>
<feature type="transmembrane region" description="Helical" evidence="3">
    <location>
        <begin position="1083"/>
        <end position="1106"/>
    </location>
</feature>
<feature type="domain" description="Fibronectin type-III" evidence="5">
    <location>
        <begin position="878"/>
        <end position="974"/>
    </location>
</feature>
<dbReference type="GO" id="GO:0045202">
    <property type="term" value="C:synapse"/>
    <property type="evidence" value="ECO:0007669"/>
    <property type="project" value="TreeGrafter"/>
</dbReference>
<dbReference type="Pfam" id="PF00786">
    <property type="entry name" value="PBD"/>
    <property type="match status" value="1"/>
</dbReference>
<feature type="domain" description="Fibronectin type-III" evidence="5">
    <location>
        <begin position="778"/>
        <end position="874"/>
    </location>
</feature>
<dbReference type="SMART" id="SM00285">
    <property type="entry name" value="PBD"/>
    <property type="match status" value="1"/>
</dbReference>
<dbReference type="FunFam" id="2.60.40.10:FF:000267">
    <property type="entry name" value="Sidekick cell adhesion molecule 2"/>
    <property type="match status" value="1"/>
</dbReference>
<feature type="compositionally biased region" description="Basic and acidic residues" evidence="2">
    <location>
        <begin position="1476"/>
        <end position="1488"/>
    </location>
</feature>
<dbReference type="Gene3D" id="2.60.40.10">
    <property type="entry name" value="Immunoglobulins"/>
    <property type="match status" value="10"/>
</dbReference>
<dbReference type="SMART" id="SM00060">
    <property type="entry name" value="FN3"/>
    <property type="match status" value="10"/>
</dbReference>
<dbReference type="PROSITE" id="PS50108">
    <property type="entry name" value="CRIB"/>
    <property type="match status" value="1"/>
</dbReference>
<feature type="domain" description="Fibronectin type-III" evidence="5">
    <location>
        <begin position="455"/>
        <end position="549"/>
    </location>
</feature>
<dbReference type="PANTHER" id="PTHR13817">
    <property type="entry name" value="TITIN"/>
    <property type="match status" value="1"/>
</dbReference>
<feature type="region of interest" description="Disordered" evidence="2">
    <location>
        <begin position="1383"/>
        <end position="1433"/>
    </location>
</feature>
<reference evidence="6 7" key="1">
    <citation type="journal article" date="2012" name="Genome Biol.">
        <title>Sequencing three crocodilian genomes to illuminate the evolution of archosaurs and amniotes.</title>
        <authorList>
            <person name="St John J.A."/>
            <person name="Braun E.L."/>
            <person name="Isberg S.R."/>
            <person name="Miles L.G."/>
            <person name="Chong A.Y."/>
            <person name="Gongora J."/>
            <person name="Dalzell P."/>
            <person name="Moran C."/>
            <person name="Bed'hom B."/>
            <person name="Abzhanov A."/>
            <person name="Burgess S.C."/>
            <person name="Cooksey A.M."/>
            <person name="Castoe T.A."/>
            <person name="Crawford N.G."/>
            <person name="Densmore L.D."/>
            <person name="Drew J.C."/>
            <person name="Edwards S.V."/>
            <person name="Faircloth B.C."/>
            <person name="Fujita M.K."/>
            <person name="Greenwold M.J."/>
            <person name="Hoffmann F.G."/>
            <person name="Howard J.M."/>
            <person name="Iguchi T."/>
            <person name="Janes D.E."/>
            <person name="Khan S.Y."/>
            <person name="Kohno S."/>
            <person name="de Koning A.J."/>
            <person name="Lance S.L."/>
            <person name="McCarthy F.M."/>
            <person name="McCormack J.E."/>
            <person name="Merchant M.E."/>
            <person name="Peterson D.G."/>
            <person name="Pollock D.D."/>
            <person name="Pourmand N."/>
            <person name="Raney B.J."/>
            <person name="Roessler K.A."/>
            <person name="Sanford J.R."/>
            <person name="Sawyer R.H."/>
            <person name="Schmidt C.J."/>
            <person name="Triplett E.W."/>
            <person name="Tuberville T.D."/>
            <person name="Venegas-Anaya M."/>
            <person name="Howard J.T."/>
            <person name="Jarvis E.D."/>
            <person name="Guillette L.J.Jr."/>
            <person name="Glenn T.C."/>
            <person name="Green R.E."/>
            <person name="Ray D.A."/>
        </authorList>
    </citation>
    <scope>NUCLEOTIDE SEQUENCE [LARGE SCALE GENOMIC DNA]</scope>
    <source>
        <strain evidence="6">KSC_2009_1</strain>
    </source>
</reference>
<feature type="compositionally biased region" description="Low complexity" evidence="2">
    <location>
        <begin position="1602"/>
        <end position="1625"/>
    </location>
</feature>
<dbReference type="PRINTS" id="PR00014">
    <property type="entry name" value="FNTYPEIII"/>
</dbReference>
<dbReference type="FunFam" id="2.60.40.10:FF:000434">
    <property type="entry name" value="Sidekick cell adhesion molecule 2"/>
    <property type="match status" value="1"/>
</dbReference>
<feature type="domain" description="Fibronectin type-III" evidence="5">
    <location>
        <begin position="147"/>
        <end position="246"/>
    </location>
</feature>
<feature type="region of interest" description="Disordered" evidence="2">
    <location>
        <begin position="1548"/>
        <end position="1668"/>
    </location>
</feature>
<dbReference type="InterPro" id="IPR003961">
    <property type="entry name" value="FN3_dom"/>
</dbReference>
<dbReference type="InterPro" id="IPR050964">
    <property type="entry name" value="Striated_Muscle_Regulatory"/>
</dbReference>
<name>A0A151N287_ALLMI</name>
<sequence length="1668" mass="182293">MLDSIHVGYVAGLKKFAEYFTSVLCFTTPGDGPRSPPQLVHTHEDVPGPVGHLSFSDILDTSLKVSWQEPVEKNGILTGYRISWEEYNRTNTRVTHYLPNVTLEYRVTGLTALTTYTIEVAAMTSKGQGQVSSSTISSGVPPELPGAPTNLGISNIGPRSVTLQFRPGYDGKTSISRWQVEAQVGQVGESEEWVLVHQLANEPDSRSMEVPGLNPYTYYSFRMRQVNIVGTSPPSLPSRRIQTLQAPPDVAPANVTLRTASETSLWLRWMPLPDQEYNGSPESVGYRVRYARSDGRGRTALHAIHDRVEREFTIEDLEEWTEYQVQVQAFNAIGAGPWSRVVAGRTRESVPSSGPANVSALATTSSSMLVRWTEIPEADRNGLILGYKVMYKEKDSDLRARFWLAEGNASRSAQLAGLGKYVLYEIRVLAFTRIGDGVPSHPPILERTLDDVPGPPVGILFPEVRTTSVRLIWQPPAAPNGIILAYQITHRLNTTNANTATVEVLNPSARQYTATGLRPESTYLFRITAQTRKGWGEAAEALVVTTEKRDRPQPPSKPAVPQEEVKARSVLLSWEPGSDGLSPVRYYTVQTRELPAGEWSLHSASVSHNATSFVVDRLKPFTSYKFRVKATNDIGDSAYSEESESLTTLQAAPEEAPTILSVTPHTTTSVLLRWQPPAEDKINGILLGFRLRYRELAYDGLRGFTLRSIGNPGARWTELTPVYTVRNLSDASLTQYELDNLSKHRRYELRMSVYNAVGEGPPSAPQEVFVGEAVPTAAPQNVAVQAATATQLDVTWEPPPPEAQNGDIQGYKIYFWEAQRANETERVKTLFLPESGVKLKNLTGYTAYLVSVAAFNAAGDGPRSPPAKARTQQAAPSAPSAIRFSELTTTSVNVSWEPPLLPNGILEGYRLVYEPCMPVDAGVSKIVTVDVKGSSPLWMKVKDLAEGVTYRFRIRAKTFAYGPEIEANITTGPGEGAPGPPGEPFISRYGSAITIHWSSGDPGKGPITRYVIEARPSDEGLWDILIKDIPKEVTSYTFSLDILKQGVSYDFRVIAVNDYGYGTPSAPSPAVSAQKANPFYEEWWFLVVIALVGLIFILLLVFVLIIRGQSKKYAKKSDSGSNPKSAALSHGEMVSLDEGSFPALELNNRRLSVKNSFCRKNGIYTRSPPRPSPGSLHYSDEDVTKYNDLIPAESSSLTEKPSEISDSQGSDSEYEVDPNPQKAHSFVNHYISDPTYYNSWRRQQKGISRAQAYSYTESDSGDPDHCPLSNSNSTQQGSLFRPKASRTPTPQTPVNPPSQQSTLRECCGGAAQIPVPDCKGVPGGELGVARHPPPPTGKMPILKQLVSNSAHSKRRSRADLTAEMISAPLGDFRHTMHVGRAGDAFGDTSFLNSKAGEPEPPEEPGASKPGLLSRRFRSSKRSQSVTRTDRRDMLGSLRDSALFVKNAVSLPQLNEKEADKSAGKLPKSLSSSPVKKPLEEKPPEEKQHPNGAAARPQSPGLDERDFGDITELPVVVSKNSTGMKHAESILSFHIDLGPSMLGDVLSIMDKDPWEQEEDSGAEDPPWGTGSPQALRLGQEGKALPDSPLMAPARQHESRAAACSPGSSRSHVSRDSSSVSSCASGALEEGSPIPGARSPRVPEGARAGPPKQPDRELSFMDEEEDEIRV</sequence>
<feature type="region of interest" description="Disordered" evidence="2">
    <location>
        <begin position="1251"/>
        <end position="1303"/>
    </location>
</feature>
<evidence type="ECO:0000259" key="4">
    <source>
        <dbReference type="PROSITE" id="PS50108"/>
    </source>
</evidence>
<dbReference type="Pfam" id="PF00041">
    <property type="entry name" value="fn3"/>
    <property type="match status" value="10"/>
</dbReference>
<dbReference type="STRING" id="8496.A0A151N287"/>
<dbReference type="Pfam" id="PF14957">
    <property type="entry name" value="BORG_CEP"/>
    <property type="match status" value="1"/>
</dbReference>
<keyword evidence="1" id="KW-0677">Repeat</keyword>
<dbReference type="CDD" id="cd00063">
    <property type="entry name" value="FN3"/>
    <property type="match status" value="10"/>
</dbReference>
<dbReference type="FunFam" id="2.60.40.10:FF:000209">
    <property type="entry name" value="Sidekick cell adhesion molecule 2"/>
    <property type="match status" value="1"/>
</dbReference>
<dbReference type="PROSITE" id="PS50853">
    <property type="entry name" value="FN3"/>
    <property type="match status" value="10"/>
</dbReference>
<gene>
    <name evidence="6" type="ORF">Y1Q_0016314</name>
</gene>
<evidence type="ECO:0000313" key="6">
    <source>
        <dbReference type="EMBL" id="KYO30911.1"/>
    </source>
</evidence>
<feature type="domain" description="Fibronectin type-III" evidence="5">
    <location>
        <begin position="49"/>
        <end position="143"/>
    </location>
</feature>
<comment type="caution">
    <text evidence="6">The sequence shown here is derived from an EMBL/GenBank/DDBJ whole genome shotgun (WGS) entry which is preliminary data.</text>
</comment>
<keyword evidence="7" id="KW-1185">Reference proteome</keyword>
<dbReference type="Proteomes" id="UP000050525">
    <property type="component" value="Unassembled WGS sequence"/>
</dbReference>
<feature type="compositionally biased region" description="Polar residues" evidence="2">
    <location>
        <begin position="1268"/>
        <end position="1278"/>
    </location>
</feature>
<dbReference type="PANTHER" id="PTHR13817:SF59">
    <property type="entry name" value="PROTEIN SIDEKICK-2"/>
    <property type="match status" value="1"/>
</dbReference>
<feature type="domain" description="Fibronectin type-III" evidence="5">
    <location>
        <begin position="354"/>
        <end position="451"/>
    </location>
</feature>
<dbReference type="FunFam" id="2.60.40.10:FF:000271">
    <property type="entry name" value="Sidekick cell adhesion molecule 2"/>
    <property type="match status" value="1"/>
</dbReference>
<feature type="domain" description="Fibronectin type-III" evidence="5">
    <location>
        <begin position="251"/>
        <end position="349"/>
    </location>
</feature>
<feature type="region of interest" description="Disordered" evidence="2">
    <location>
        <begin position="860"/>
        <end position="879"/>
    </location>
</feature>
<organism evidence="6 7">
    <name type="scientific">Alligator mississippiensis</name>
    <name type="common">American alligator</name>
    <dbReference type="NCBI Taxonomy" id="8496"/>
    <lineage>
        <taxon>Eukaryota</taxon>
        <taxon>Metazoa</taxon>
        <taxon>Chordata</taxon>
        <taxon>Craniata</taxon>
        <taxon>Vertebrata</taxon>
        <taxon>Euteleostomi</taxon>
        <taxon>Archelosauria</taxon>
        <taxon>Archosauria</taxon>
        <taxon>Crocodylia</taxon>
        <taxon>Alligatoridae</taxon>
        <taxon>Alligatorinae</taxon>
        <taxon>Alligator</taxon>
    </lineage>
</organism>
<accession>A0A151N287</accession>
<dbReference type="FunFam" id="2.60.40.10:FF:000360">
    <property type="entry name" value="Sidekick cell adhesion molecule 2"/>
    <property type="match status" value="1"/>
</dbReference>
<keyword evidence="3" id="KW-0472">Membrane</keyword>
<feature type="domain" description="CRIB" evidence="4">
    <location>
        <begin position="1365"/>
        <end position="1379"/>
    </location>
</feature>
<dbReference type="FunFam" id="2.60.40.10:FF:000202">
    <property type="entry name" value="Sidekick cell adhesion molecule 1"/>
    <property type="match status" value="1"/>
</dbReference>
<feature type="compositionally biased region" description="Polar residues" evidence="2">
    <location>
        <begin position="1193"/>
        <end position="1211"/>
    </location>
</feature>
<dbReference type="GO" id="GO:0007416">
    <property type="term" value="P:synapse assembly"/>
    <property type="evidence" value="ECO:0007669"/>
    <property type="project" value="TreeGrafter"/>
</dbReference>